<reference evidence="1" key="1">
    <citation type="submission" date="2021-06" db="EMBL/GenBank/DDBJ databases">
        <authorList>
            <person name="Kallberg Y."/>
            <person name="Tangrot J."/>
            <person name="Rosling A."/>
        </authorList>
    </citation>
    <scope>NUCLEOTIDE SEQUENCE</scope>
    <source>
        <strain evidence="1">MA461A</strain>
    </source>
</reference>
<keyword evidence="2" id="KW-1185">Reference proteome</keyword>
<name>A0ACA9RTG0_9GLOM</name>
<feature type="non-terminal residue" evidence="1">
    <location>
        <position position="1"/>
    </location>
</feature>
<evidence type="ECO:0000313" key="2">
    <source>
        <dbReference type="Proteomes" id="UP000789920"/>
    </source>
</evidence>
<comment type="caution">
    <text evidence="1">The sequence shown here is derived from an EMBL/GenBank/DDBJ whole genome shotgun (WGS) entry which is preliminary data.</text>
</comment>
<protein>
    <submittedName>
        <fullName evidence="1">20898_t:CDS:1</fullName>
    </submittedName>
</protein>
<sequence>SGSLANSPPRQGPQKPAARQKRRCRQYLNQPQSKSPTRKINSPLRMRKTRKTLLGFCSIKFL</sequence>
<accession>A0ACA9RTG0</accession>
<evidence type="ECO:0000313" key="1">
    <source>
        <dbReference type="EMBL" id="CAG8808339.1"/>
    </source>
</evidence>
<proteinExistence type="predicted"/>
<dbReference type="Proteomes" id="UP000789920">
    <property type="component" value="Unassembled WGS sequence"/>
</dbReference>
<dbReference type="EMBL" id="CAJVQC010068732">
    <property type="protein sequence ID" value="CAG8808339.1"/>
    <property type="molecule type" value="Genomic_DNA"/>
</dbReference>
<organism evidence="1 2">
    <name type="scientific">Racocetra persica</name>
    <dbReference type="NCBI Taxonomy" id="160502"/>
    <lineage>
        <taxon>Eukaryota</taxon>
        <taxon>Fungi</taxon>
        <taxon>Fungi incertae sedis</taxon>
        <taxon>Mucoromycota</taxon>
        <taxon>Glomeromycotina</taxon>
        <taxon>Glomeromycetes</taxon>
        <taxon>Diversisporales</taxon>
        <taxon>Gigasporaceae</taxon>
        <taxon>Racocetra</taxon>
    </lineage>
</organism>
<gene>
    <name evidence="1" type="ORF">RPERSI_LOCUS22599</name>
</gene>